<proteinExistence type="predicted"/>
<protein>
    <submittedName>
        <fullName evidence="1">Uncharacterized protein</fullName>
    </submittedName>
</protein>
<comment type="caution">
    <text evidence="1">The sequence shown here is derived from an EMBL/GenBank/DDBJ whole genome shotgun (WGS) entry which is preliminary data.</text>
</comment>
<dbReference type="AlphaFoldDB" id="A0A094WBS7"/>
<dbReference type="EMBL" id="JPGK01000004">
    <property type="protein sequence ID" value="KGA93960.1"/>
    <property type="molecule type" value="Genomic_DNA"/>
</dbReference>
<accession>A0A094WBS7</accession>
<gene>
    <name evidence="1" type="ORF">LptCag_0586</name>
</gene>
<reference evidence="1 2" key="1">
    <citation type="submission" date="2014-06" db="EMBL/GenBank/DDBJ databases">
        <title>Draft genome sequence of iron oxidizing acidophile Leptospirillum ferriphilum DSM14647.</title>
        <authorList>
            <person name="Cardenas J.P."/>
            <person name="Lazcano M."/>
            <person name="Ossandon F.J."/>
            <person name="Corbett M."/>
            <person name="Holmes D.S."/>
            <person name="Watkin E."/>
        </authorList>
    </citation>
    <scope>NUCLEOTIDE SEQUENCE [LARGE SCALE GENOMIC DNA]</scope>
    <source>
        <strain evidence="1 2">DSM 14647</strain>
    </source>
</reference>
<evidence type="ECO:0000313" key="2">
    <source>
        <dbReference type="Proteomes" id="UP000029452"/>
    </source>
</evidence>
<evidence type="ECO:0000313" key="1">
    <source>
        <dbReference type="EMBL" id="KGA93960.1"/>
    </source>
</evidence>
<dbReference type="Proteomes" id="UP000029452">
    <property type="component" value="Unassembled WGS sequence"/>
</dbReference>
<name>A0A094WBS7_9BACT</name>
<sequence length="46" mass="5260">MGLFAFFFLGEKGVFRASGSTFRGFRLNHTLRSGFQSRSVRSWLCP</sequence>
<organism evidence="1 2">
    <name type="scientific">Leptospirillum ferriphilum</name>
    <dbReference type="NCBI Taxonomy" id="178606"/>
    <lineage>
        <taxon>Bacteria</taxon>
        <taxon>Pseudomonadati</taxon>
        <taxon>Nitrospirota</taxon>
        <taxon>Nitrospiria</taxon>
        <taxon>Nitrospirales</taxon>
        <taxon>Nitrospiraceae</taxon>
        <taxon>Leptospirillum</taxon>
    </lineage>
</organism>
<dbReference type="PATRIC" id="fig|178606.4.peg.1117"/>